<proteinExistence type="predicted"/>
<dbReference type="InterPro" id="IPR037257">
    <property type="entry name" value="T2SS_E_N_sf"/>
</dbReference>
<sequence length="195" mass="22058">MAKIPRKLGDLLVENGLLTESQLLEALETQRREKKLLGEIIVDLGFTTKEKLDSALARQYGSRLGEFLIGRRLITFDQLHSAMDEQRNSMKSLGEILIDKGYIAESDLMEGLSLQYSIPYVRLVEQDISPEAVSCVPMDALRKYCVFPIRVENNMLVVATTNPEDFIAESDLKFLSGMYIKFVLSSKSEILSFLE</sequence>
<dbReference type="SUPFAM" id="SSF160246">
    <property type="entry name" value="EspE N-terminal domain-like"/>
    <property type="match status" value="2"/>
</dbReference>
<dbReference type="Gene3D" id="3.30.300.160">
    <property type="entry name" value="Type II secretion system, protein E, N-terminal domain"/>
    <property type="match status" value="1"/>
</dbReference>
<keyword evidence="3" id="KW-1185">Reference proteome</keyword>
<evidence type="ECO:0000259" key="1">
    <source>
        <dbReference type="Pfam" id="PF05157"/>
    </source>
</evidence>
<dbReference type="Proteomes" id="UP000287243">
    <property type="component" value="Chromosome"/>
</dbReference>
<feature type="domain" description="Type II secretion system protein GspE N-terminal" evidence="1">
    <location>
        <begin position="116"/>
        <end position="194"/>
    </location>
</feature>
<reference evidence="2 3" key="1">
    <citation type="submission" date="2017-01" db="EMBL/GenBank/DDBJ databases">
        <title>First insights into the biology of 'candidatus Vampirococcus archaeovorus'.</title>
        <authorList>
            <person name="Kizina J."/>
            <person name="Jordan S."/>
            <person name="Stueber K."/>
            <person name="Reinhardt R."/>
            <person name="Harder J."/>
        </authorList>
    </citation>
    <scope>NUCLEOTIDE SEQUENCE [LARGE SCALE GENOMIC DNA]</scope>
    <source>
        <strain evidence="2 3">LiM</strain>
    </source>
</reference>
<dbReference type="EMBL" id="CP019384">
    <property type="protein sequence ID" value="QAT17298.1"/>
    <property type="molecule type" value="Genomic_DNA"/>
</dbReference>
<name>A0A410P5D3_VELA1</name>
<organism evidence="2 3">
    <name type="scientific">Velamenicoccus archaeovorus</name>
    <dbReference type="NCBI Taxonomy" id="1930593"/>
    <lineage>
        <taxon>Bacteria</taxon>
        <taxon>Pseudomonadati</taxon>
        <taxon>Candidatus Omnitrophota</taxon>
        <taxon>Candidatus Velamenicoccus</taxon>
    </lineage>
</organism>
<dbReference type="AlphaFoldDB" id="A0A410P5D3"/>
<gene>
    <name evidence="2" type="ORF">BU251_05915</name>
</gene>
<accession>A0A410P5D3</accession>
<protein>
    <recommendedName>
        <fullName evidence="1">Type II secretion system protein GspE N-terminal domain-containing protein</fullName>
    </recommendedName>
</protein>
<evidence type="ECO:0000313" key="2">
    <source>
        <dbReference type="EMBL" id="QAT17298.1"/>
    </source>
</evidence>
<dbReference type="RefSeq" id="WP_128700104.1">
    <property type="nucleotide sequence ID" value="NZ_CP019384.1"/>
</dbReference>
<dbReference type="InterPro" id="IPR007831">
    <property type="entry name" value="T2SS_GspE_N"/>
</dbReference>
<dbReference type="OrthoDB" id="9766299at2"/>
<evidence type="ECO:0000313" key="3">
    <source>
        <dbReference type="Proteomes" id="UP000287243"/>
    </source>
</evidence>
<dbReference type="Pfam" id="PF05157">
    <property type="entry name" value="MshEN"/>
    <property type="match status" value="1"/>
</dbReference>
<dbReference type="KEGG" id="vai:BU251_05915"/>